<keyword evidence="5" id="KW-0694">RNA-binding</keyword>
<dbReference type="GO" id="GO:0003723">
    <property type="term" value="F:RNA binding"/>
    <property type="evidence" value="ECO:0007669"/>
    <property type="project" value="UniProtKB-KW"/>
</dbReference>
<keyword evidence="6" id="KW-0543">Viral nucleoprotein</keyword>
<name>A0A7D9MVP1_9VIRU</name>
<dbReference type="InterPro" id="IPR001784">
    <property type="entry name" value="Bunya_nucleocap"/>
</dbReference>
<evidence type="ECO:0000256" key="5">
    <source>
        <dbReference type="ARBA" id="ARBA00022884"/>
    </source>
</evidence>
<dbReference type="InterPro" id="IPR043012">
    <property type="entry name" value="Bunya_nucleocap_N"/>
</dbReference>
<dbReference type="InterPro" id="IPR043011">
    <property type="entry name" value="Bunya_nucleocap_C"/>
</dbReference>
<evidence type="ECO:0000256" key="6">
    <source>
        <dbReference type="ARBA" id="ARBA00023086"/>
    </source>
</evidence>
<accession>A0A7D9MVP1</accession>
<evidence type="ECO:0000256" key="3">
    <source>
        <dbReference type="ARBA" id="ARBA00014389"/>
    </source>
</evidence>
<evidence type="ECO:0000256" key="1">
    <source>
        <dbReference type="ARBA" id="ARBA00004328"/>
    </source>
</evidence>
<evidence type="ECO:0000256" key="8">
    <source>
        <dbReference type="ARBA" id="ARBA00033344"/>
    </source>
</evidence>
<comment type="subcellular location">
    <subcellularLocation>
        <location evidence="1">Virion</location>
    </subcellularLocation>
</comment>
<evidence type="ECO:0000313" key="9">
    <source>
        <dbReference type="EMBL" id="QLA46969.1"/>
    </source>
</evidence>
<sequence length="237" mass="26811">MSLISFEFDDNGRERAVSGFRPVEAYQAFITAHEQDLTFDSIRVFFLRAREAKSKLRGADGANILLTFGTWRVKVVNNHNPKFARSDIEPSALTITRISGFLAKYCLDIMNGSDEETKALCKARVLNPIAEARGITWDTAGPQVYLAFAPGTEMFLDDFKFLPLAIAIYRVQQKEMDPSFLQKVLRQYYGALSSEEWMKQKKRLVKEAVARVSKLPWGQKGLSGPAKDFLKEFGIKV</sequence>
<protein>
    <recommendedName>
        <fullName evidence="3">Nucleoprotein</fullName>
    </recommendedName>
    <alternativeName>
        <fullName evidence="8">Nucleocapsid protein</fullName>
    </alternativeName>
</protein>
<evidence type="ECO:0000256" key="7">
    <source>
        <dbReference type="ARBA" id="ARBA00023274"/>
    </source>
</evidence>
<organism evidence="9">
    <name type="scientific">Enseada virus</name>
    <dbReference type="NCBI Taxonomy" id="1821545"/>
    <lineage>
        <taxon>Viruses</taxon>
        <taxon>Riboviria</taxon>
        <taxon>Orthornavirae</taxon>
        <taxon>Negarnaviricota</taxon>
        <taxon>Polyploviricotina</taxon>
        <taxon>Bunyaviricetes</taxon>
        <taxon>Elliovirales</taxon>
        <taxon>Peribunyaviridae</taxon>
        <taxon>Orthobunyavirus</taxon>
        <taxon>Orthobunyavirus enseadaense</taxon>
    </lineage>
</organism>
<dbReference type="Gene3D" id="1.20.142.20">
    <property type="match status" value="1"/>
</dbReference>
<keyword evidence="4" id="KW-0946">Virion</keyword>
<keyword evidence="7" id="KW-0687">Ribonucleoprotein</keyword>
<dbReference type="EMBL" id="MK896583">
    <property type="protein sequence ID" value="QLA46969.1"/>
    <property type="molecule type" value="Viral_cRNA"/>
</dbReference>
<reference evidence="9" key="1">
    <citation type="submission" date="2019-05" db="EMBL/GenBank/DDBJ databases">
        <title>Genomic Characterization of 104 Bunyaviruses in the Families Peribunyaviridae, Nairoviridae, and Phenuiviridae.</title>
        <authorList>
            <person name="Kapuscinski M."/>
            <person name="Bergren N."/>
            <person name="Russell B."/>
            <person name="Lee J."/>
            <person name="Borland E."/>
            <person name="King D."/>
            <person name="Burkhalter K."/>
            <person name="Stenglein M."/>
            <person name="Kading R."/>
        </authorList>
    </citation>
    <scope>NUCLEOTIDE SEQUENCE</scope>
    <source>
        <strain evidence="9">78V213</strain>
    </source>
</reference>
<dbReference type="GO" id="GO:0019013">
    <property type="term" value="C:viral nucleocapsid"/>
    <property type="evidence" value="ECO:0007669"/>
    <property type="project" value="UniProtKB-KW"/>
</dbReference>
<dbReference type="Gene3D" id="1.10.472.180">
    <property type="entry name" value="Bunyavirus nucleocapsid (N) protein, C-terminal domain"/>
    <property type="match status" value="1"/>
</dbReference>
<dbReference type="Pfam" id="PF00952">
    <property type="entry name" value="Bunya_nucleocap"/>
    <property type="match status" value="1"/>
</dbReference>
<comment type="similarity">
    <text evidence="2">Belongs to the orthobunyavirus nucleocapsid protein family.</text>
</comment>
<dbReference type="GO" id="GO:1990904">
    <property type="term" value="C:ribonucleoprotein complex"/>
    <property type="evidence" value="ECO:0007669"/>
    <property type="project" value="UniProtKB-KW"/>
</dbReference>
<proteinExistence type="inferred from homology"/>
<evidence type="ECO:0000256" key="2">
    <source>
        <dbReference type="ARBA" id="ARBA00006516"/>
    </source>
</evidence>
<evidence type="ECO:0000256" key="4">
    <source>
        <dbReference type="ARBA" id="ARBA00022844"/>
    </source>
</evidence>